<dbReference type="WBParaSite" id="GPLIN_000147200">
    <property type="protein sequence ID" value="GPLIN_000147200"/>
    <property type="gene ID" value="GPLIN_000147200"/>
</dbReference>
<reference evidence="2" key="1">
    <citation type="submission" date="2014-05" db="EMBL/GenBank/DDBJ databases">
        <title>The genome and life-stage specific transcriptomes of Globodera pallida elucidate key aspects of plant parasitism by a cyst nematode.</title>
        <authorList>
            <person name="Cotton J.A."/>
            <person name="Lilley C.J."/>
            <person name="Jones L.M."/>
            <person name="Kikuchi T."/>
            <person name="Reid A.J."/>
            <person name="Thorpe P."/>
            <person name="Tsai I.J."/>
            <person name="Beasley H."/>
            <person name="Blok V."/>
            <person name="Cock P.J.A."/>
            <person name="Van den Akker S.E."/>
            <person name="Holroyd N."/>
            <person name="Hunt M."/>
            <person name="Mantelin S."/>
            <person name="Naghra H."/>
            <person name="Pain A."/>
            <person name="Palomares-Rius J.E."/>
            <person name="Zarowiecki M."/>
            <person name="Berriman M."/>
            <person name="Jones J.T."/>
            <person name="Urwin P.E."/>
        </authorList>
    </citation>
    <scope>NUCLEOTIDE SEQUENCE [LARGE SCALE GENOMIC DNA]</scope>
    <source>
        <strain evidence="2">Lindley</strain>
    </source>
</reference>
<organism evidence="2 3">
    <name type="scientific">Globodera pallida</name>
    <name type="common">Potato cyst nematode worm</name>
    <name type="synonym">Heterodera pallida</name>
    <dbReference type="NCBI Taxonomy" id="36090"/>
    <lineage>
        <taxon>Eukaryota</taxon>
        <taxon>Metazoa</taxon>
        <taxon>Ecdysozoa</taxon>
        <taxon>Nematoda</taxon>
        <taxon>Chromadorea</taxon>
        <taxon>Rhabditida</taxon>
        <taxon>Tylenchina</taxon>
        <taxon>Tylenchomorpha</taxon>
        <taxon>Tylenchoidea</taxon>
        <taxon>Heteroderidae</taxon>
        <taxon>Heteroderinae</taxon>
        <taxon>Globodera</taxon>
    </lineage>
</organism>
<dbReference type="AlphaFoldDB" id="A0A183BLI7"/>
<proteinExistence type="predicted"/>
<reference evidence="3" key="2">
    <citation type="submission" date="2016-06" db="UniProtKB">
        <authorList>
            <consortium name="WormBaseParasite"/>
        </authorList>
    </citation>
    <scope>IDENTIFICATION</scope>
</reference>
<feature type="region of interest" description="Disordered" evidence="1">
    <location>
        <begin position="29"/>
        <end position="65"/>
    </location>
</feature>
<dbReference type="Proteomes" id="UP000050741">
    <property type="component" value="Unassembled WGS sequence"/>
</dbReference>
<evidence type="ECO:0000256" key="1">
    <source>
        <dbReference type="SAM" id="MobiDB-lite"/>
    </source>
</evidence>
<feature type="compositionally biased region" description="Acidic residues" evidence="1">
    <location>
        <begin position="31"/>
        <end position="40"/>
    </location>
</feature>
<protein>
    <submittedName>
        <fullName evidence="3">Uncharacterized protein</fullName>
    </submittedName>
</protein>
<name>A0A183BLI7_GLOPA</name>
<accession>A0A183BLI7</accession>
<evidence type="ECO:0000313" key="3">
    <source>
        <dbReference type="WBParaSite" id="GPLIN_000147200"/>
    </source>
</evidence>
<evidence type="ECO:0000313" key="2">
    <source>
        <dbReference type="Proteomes" id="UP000050741"/>
    </source>
</evidence>
<keyword evidence="2" id="KW-1185">Reference proteome</keyword>
<sequence>MTPAELEQFDCAAASGVFRPLLGKTGGEISFIDDEDEDGDAIERLPSPSSTSPSRPPPNGPISPLTIRRTVSLLPTLSHPIAKRARKTTVFKISLATVADDTIKYANRRKRPWLQPNLTKFAAENTYLRTVKFD</sequence>